<keyword evidence="4" id="KW-0788">Thiol protease</keyword>
<dbReference type="EMBL" id="AZGM01000150">
    <property type="protein sequence ID" value="KRM24705.1"/>
    <property type="molecule type" value="Genomic_DNA"/>
</dbReference>
<reference evidence="6 7" key="1">
    <citation type="journal article" date="2015" name="Genome Announc.">
        <title>Expanding the biotechnology potential of lactobacilli through comparative genomics of 213 strains and associated genera.</title>
        <authorList>
            <person name="Sun Z."/>
            <person name="Harris H.M."/>
            <person name="McCann A."/>
            <person name="Guo C."/>
            <person name="Argimon S."/>
            <person name="Zhang W."/>
            <person name="Yang X."/>
            <person name="Jeffery I.B."/>
            <person name="Cooney J.C."/>
            <person name="Kagawa T.F."/>
            <person name="Liu W."/>
            <person name="Song Y."/>
            <person name="Salvetti E."/>
            <person name="Wrobel A."/>
            <person name="Rasinkangas P."/>
            <person name="Parkhill J."/>
            <person name="Rea M.C."/>
            <person name="O'Sullivan O."/>
            <person name="Ritari J."/>
            <person name="Douillard F.P."/>
            <person name="Paul Ross R."/>
            <person name="Yang R."/>
            <person name="Briner A.E."/>
            <person name="Felis G.E."/>
            <person name="de Vos W.M."/>
            <person name="Barrangou R."/>
            <person name="Klaenhammer T.R."/>
            <person name="Caufield P.W."/>
            <person name="Cui Y."/>
            <person name="Zhang H."/>
            <person name="O'Toole P.W."/>
        </authorList>
    </citation>
    <scope>NUCLEOTIDE SEQUENCE [LARGE SCALE GENOMIC DNA]</scope>
    <source>
        <strain evidence="6 7">DSM 6035</strain>
    </source>
</reference>
<dbReference type="PATRIC" id="fig|1423782.4.peg.1532"/>
<dbReference type="SUPFAM" id="SSF54001">
    <property type="entry name" value="Cysteine proteinases"/>
    <property type="match status" value="1"/>
</dbReference>
<evidence type="ECO:0000259" key="5">
    <source>
        <dbReference type="Pfam" id="PF00877"/>
    </source>
</evidence>
<feature type="domain" description="NlpC/P60" evidence="5">
    <location>
        <begin position="1"/>
        <end position="60"/>
    </location>
</feature>
<dbReference type="GO" id="GO:0006508">
    <property type="term" value="P:proteolysis"/>
    <property type="evidence" value="ECO:0007669"/>
    <property type="project" value="UniProtKB-KW"/>
</dbReference>
<dbReference type="Proteomes" id="UP000051412">
    <property type="component" value="Unassembled WGS sequence"/>
</dbReference>
<dbReference type="STRING" id="1423782.FD32_GL001475"/>
<keyword evidence="2" id="KW-0645">Protease</keyword>
<dbReference type="InterPro" id="IPR000064">
    <property type="entry name" value="NLP_P60_dom"/>
</dbReference>
<dbReference type="Pfam" id="PF00877">
    <property type="entry name" value="NLPC_P60"/>
    <property type="match status" value="1"/>
</dbReference>
<dbReference type="AlphaFoldDB" id="A0A0R1X3W6"/>
<gene>
    <name evidence="6" type="ORF">FD32_GL001475</name>
</gene>
<dbReference type="InterPro" id="IPR038765">
    <property type="entry name" value="Papain-like_cys_pep_sf"/>
</dbReference>
<evidence type="ECO:0000256" key="3">
    <source>
        <dbReference type="ARBA" id="ARBA00022801"/>
    </source>
</evidence>
<comment type="similarity">
    <text evidence="1">Belongs to the peptidase C40 family.</text>
</comment>
<accession>A0A0R1X3W6</accession>
<evidence type="ECO:0000256" key="1">
    <source>
        <dbReference type="ARBA" id="ARBA00007074"/>
    </source>
</evidence>
<evidence type="ECO:0000313" key="6">
    <source>
        <dbReference type="EMBL" id="KRM24705.1"/>
    </source>
</evidence>
<sequence length="64" mass="7014">MDYVYAHAENKQLPHNSVALESCVNQHAVSQAQPGDILFWGQHGSTYHVAIYTGNNQYAAAAQP</sequence>
<evidence type="ECO:0000313" key="7">
    <source>
        <dbReference type="Proteomes" id="UP000051412"/>
    </source>
</evidence>
<evidence type="ECO:0000256" key="2">
    <source>
        <dbReference type="ARBA" id="ARBA00022670"/>
    </source>
</evidence>
<comment type="caution">
    <text evidence="6">The sequence shown here is derived from an EMBL/GenBank/DDBJ whole genome shotgun (WGS) entry which is preliminary data.</text>
</comment>
<protein>
    <recommendedName>
        <fullName evidence="5">NlpC/P60 domain-containing protein</fullName>
    </recommendedName>
</protein>
<name>A0A0R1X3W6_9LACO</name>
<evidence type="ECO:0000256" key="4">
    <source>
        <dbReference type="ARBA" id="ARBA00022807"/>
    </source>
</evidence>
<proteinExistence type="inferred from homology"/>
<dbReference type="Gene3D" id="3.90.1720.10">
    <property type="entry name" value="endopeptidase domain like (from Nostoc punctiforme)"/>
    <property type="match status" value="1"/>
</dbReference>
<keyword evidence="3" id="KW-0378">Hydrolase</keyword>
<keyword evidence="7" id="KW-1185">Reference proteome</keyword>
<organism evidence="6 7">
    <name type="scientific">Limosilactobacillus panis DSM 6035</name>
    <dbReference type="NCBI Taxonomy" id="1423782"/>
    <lineage>
        <taxon>Bacteria</taxon>
        <taxon>Bacillati</taxon>
        <taxon>Bacillota</taxon>
        <taxon>Bacilli</taxon>
        <taxon>Lactobacillales</taxon>
        <taxon>Lactobacillaceae</taxon>
        <taxon>Limosilactobacillus</taxon>
    </lineage>
</organism>
<dbReference type="GO" id="GO:0008234">
    <property type="term" value="F:cysteine-type peptidase activity"/>
    <property type="evidence" value="ECO:0007669"/>
    <property type="project" value="UniProtKB-KW"/>
</dbReference>